<keyword evidence="2" id="KW-0472">Membrane</keyword>
<keyword evidence="2" id="KW-0812">Transmembrane</keyword>
<gene>
    <name evidence="3" type="ORF">ABVK25_011376</name>
</gene>
<feature type="transmembrane region" description="Helical" evidence="2">
    <location>
        <begin position="219"/>
        <end position="243"/>
    </location>
</feature>
<feature type="transmembrane region" description="Helical" evidence="2">
    <location>
        <begin position="64"/>
        <end position="81"/>
    </location>
</feature>
<evidence type="ECO:0000313" key="4">
    <source>
        <dbReference type="Proteomes" id="UP001590951"/>
    </source>
</evidence>
<keyword evidence="4" id="KW-1185">Reference proteome</keyword>
<evidence type="ECO:0000256" key="2">
    <source>
        <dbReference type="SAM" id="Phobius"/>
    </source>
</evidence>
<organism evidence="3 4">
    <name type="scientific">Lepraria finkii</name>
    <dbReference type="NCBI Taxonomy" id="1340010"/>
    <lineage>
        <taxon>Eukaryota</taxon>
        <taxon>Fungi</taxon>
        <taxon>Dikarya</taxon>
        <taxon>Ascomycota</taxon>
        <taxon>Pezizomycotina</taxon>
        <taxon>Lecanoromycetes</taxon>
        <taxon>OSLEUM clade</taxon>
        <taxon>Lecanoromycetidae</taxon>
        <taxon>Lecanorales</taxon>
        <taxon>Lecanorineae</taxon>
        <taxon>Stereocaulaceae</taxon>
        <taxon>Lepraria</taxon>
    </lineage>
</organism>
<accession>A0ABR4AT01</accession>
<feature type="transmembrane region" description="Helical" evidence="2">
    <location>
        <begin position="298"/>
        <end position="316"/>
    </location>
</feature>
<sequence>MSSSTAAFPSTASSTSIPQSSSANADNSSNFSVLAAGTQDLAALVGIFASDSVEPYAFNYGRGWLSPLASTLSLLGVLGYIRGLVKLGLGRDGCRKAGFDMKAERTFFGILDEDWLPPGAVHQVTYLQRHRDADSVAWSANRRIKHTLDSMPILREAVSSPPPERSGVIVNTCQLEYKVKHFRSGYGHFVVPSVAAIFVGLTTLTIIPLRSRPRHMAWSWYFATIGMFISLFSSFMLWSWVYAQEMLPHQQSDWADRTSHDPHHQRLSLEKRDYFAYIQSDQRFVTFDLRAIKGRTRWLVRIFSFSTAVLGLFSYVCQYIELRAMSSHRSAIWLGVQGILALIRVSIWVIDPAFDDLKRGEAAPSSIEQAGNVDAQRSPELFRDSLTIPNWVLDVLDLNETEISRAFELAYSLYSESPKDPGWANALEIFRNVRRVWDFPEGFLDWWIEAHALQAFSVEPQERRDSLGCRIIEDNNGRYHYLPYYQRLTYKFQIFGDPRVEEKTVYTSLNEQTTDKSSAHRDGLRVGWPSSVSHETIDFVQSGRTGSGLSLQRLNTRTQDSISKVMRMWDDLVGILRREKTVVFRKQAEFLKDPSGMGISSKAMMRHHLSSDSDIEASELGQKTRQGNLKKTRAMRIFENARTT</sequence>
<evidence type="ECO:0000256" key="1">
    <source>
        <dbReference type="SAM" id="MobiDB-lite"/>
    </source>
</evidence>
<dbReference type="EMBL" id="JBHFEH010000095">
    <property type="protein sequence ID" value="KAL2047764.1"/>
    <property type="molecule type" value="Genomic_DNA"/>
</dbReference>
<evidence type="ECO:0000313" key="3">
    <source>
        <dbReference type="EMBL" id="KAL2047764.1"/>
    </source>
</evidence>
<name>A0ABR4AT01_9LECA</name>
<dbReference type="Proteomes" id="UP001590951">
    <property type="component" value="Unassembled WGS sequence"/>
</dbReference>
<protein>
    <submittedName>
        <fullName evidence="3">Uncharacterized protein</fullName>
    </submittedName>
</protein>
<keyword evidence="2" id="KW-1133">Transmembrane helix</keyword>
<feature type="region of interest" description="Disordered" evidence="1">
    <location>
        <begin position="1"/>
        <end position="23"/>
    </location>
</feature>
<comment type="caution">
    <text evidence="3">The sequence shown here is derived from an EMBL/GenBank/DDBJ whole genome shotgun (WGS) entry which is preliminary data.</text>
</comment>
<reference evidence="3 4" key="1">
    <citation type="submission" date="2024-09" db="EMBL/GenBank/DDBJ databases">
        <title>Rethinking Asexuality: The Enigmatic Case of Functional Sexual Genes in Lepraria (Stereocaulaceae).</title>
        <authorList>
            <person name="Doellman M."/>
            <person name="Sun Y."/>
            <person name="Barcenas-Pena A."/>
            <person name="Lumbsch H.T."/>
            <person name="Grewe F."/>
        </authorList>
    </citation>
    <scope>NUCLEOTIDE SEQUENCE [LARGE SCALE GENOMIC DNA]</scope>
    <source>
        <strain evidence="3 4">Grewe 0041</strain>
    </source>
</reference>
<feature type="transmembrane region" description="Helical" evidence="2">
    <location>
        <begin position="186"/>
        <end position="207"/>
    </location>
</feature>
<proteinExistence type="predicted"/>